<keyword evidence="2" id="KW-0812">Transmembrane</keyword>
<dbReference type="STRING" id="1161099.SAMN05444817_1025"/>
<sequence>MNENELDPLGVRPQLKDMLVGAAAMAAVYALLVGSAFGLKGLDLGGMVRTLMPVLIILALAIPTVALVGYMKRRGLCTSRRPPSSTRSSADSRSRW</sequence>
<reference evidence="4" key="1">
    <citation type="submission" date="2017-01" db="EMBL/GenBank/DDBJ databases">
        <authorList>
            <person name="Varghese N."/>
            <person name="Submissions S."/>
        </authorList>
    </citation>
    <scope>NUCLEOTIDE SEQUENCE [LARGE SCALE GENOMIC DNA]</scope>
    <source>
        <strain evidence="4">DSM 44531</strain>
    </source>
</reference>
<feature type="transmembrane region" description="Helical" evidence="2">
    <location>
        <begin position="51"/>
        <end position="71"/>
    </location>
</feature>
<feature type="compositionally biased region" description="Low complexity" evidence="1">
    <location>
        <begin position="78"/>
        <end position="89"/>
    </location>
</feature>
<keyword evidence="2" id="KW-0472">Membrane</keyword>
<evidence type="ECO:0000313" key="3">
    <source>
        <dbReference type="EMBL" id="SIS40257.1"/>
    </source>
</evidence>
<feature type="transmembrane region" description="Helical" evidence="2">
    <location>
        <begin position="18"/>
        <end position="39"/>
    </location>
</feature>
<proteinExistence type="predicted"/>
<protein>
    <submittedName>
        <fullName evidence="3">Uncharacterized protein</fullName>
    </submittedName>
</protein>
<dbReference type="RefSeq" id="WP_076598370.1">
    <property type="nucleotide sequence ID" value="NZ_CP046976.1"/>
</dbReference>
<gene>
    <name evidence="3" type="ORF">SAMN05444817_1025</name>
</gene>
<dbReference type="EMBL" id="FTOF01000002">
    <property type="protein sequence ID" value="SIS40257.1"/>
    <property type="molecule type" value="Genomic_DNA"/>
</dbReference>
<feature type="region of interest" description="Disordered" evidence="1">
    <location>
        <begin position="76"/>
        <end position="96"/>
    </location>
</feature>
<dbReference type="AlphaFoldDB" id="A0A1N7IT96"/>
<evidence type="ECO:0000313" key="4">
    <source>
        <dbReference type="Proteomes" id="UP000186292"/>
    </source>
</evidence>
<accession>A0A1N7IT96</accession>
<keyword evidence="4" id="KW-1185">Reference proteome</keyword>
<dbReference type="OrthoDB" id="4948798at2"/>
<evidence type="ECO:0000256" key="1">
    <source>
        <dbReference type="SAM" id="MobiDB-lite"/>
    </source>
</evidence>
<keyword evidence="2" id="KW-1133">Transmembrane helix</keyword>
<name>A0A1N7IT96_9CORY</name>
<evidence type="ECO:0000256" key="2">
    <source>
        <dbReference type="SAM" id="Phobius"/>
    </source>
</evidence>
<organism evidence="3 4">
    <name type="scientific">Corynebacterium appendicis CIP 107643</name>
    <dbReference type="NCBI Taxonomy" id="1161099"/>
    <lineage>
        <taxon>Bacteria</taxon>
        <taxon>Bacillati</taxon>
        <taxon>Actinomycetota</taxon>
        <taxon>Actinomycetes</taxon>
        <taxon>Mycobacteriales</taxon>
        <taxon>Corynebacteriaceae</taxon>
        <taxon>Corynebacterium</taxon>
    </lineage>
</organism>
<dbReference type="Proteomes" id="UP000186292">
    <property type="component" value="Unassembled WGS sequence"/>
</dbReference>